<comment type="caution">
    <text evidence="1">The sequence shown here is derived from an EMBL/GenBank/DDBJ whole genome shotgun (WGS) entry which is preliminary data.</text>
</comment>
<dbReference type="EMBL" id="JAQIZT010000013">
    <property type="protein sequence ID" value="KAJ6974360.1"/>
    <property type="molecule type" value="Genomic_DNA"/>
</dbReference>
<proteinExistence type="predicted"/>
<name>A0AAD6Q1I5_9ROSI</name>
<evidence type="ECO:0000313" key="1">
    <source>
        <dbReference type="EMBL" id="KAJ6974360.1"/>
    </source>
</evidence>
<keyword evidence="2" id="KW-1185">Reference proteome</keyword>
<gene>
    <name evidence="1" type="ORF">NC653_030457</name>
</gene>
<sequence length="198" mass="22766">MDSIISNNYKIFSCLDVTLIRKHVSITLQRGIWSNLRIKPPAAQQIIKHKFIYNDNADVHIDFISHKTKDDFSRLKGNNWIFSANLKKNMHNQMFSQQEKERLPVLSFSNHVLISWKNNTLVMIPTRYSSFSTIKTCASHVSVALSKGKKAVLIQLIDPLQVPFAISCHCKHRCGQWKDRNLNQDDCCSKFSSTSVET</sequence>
<evidence type="ECO:0000313" key="2">
    <source>
        <dbReference type="Proteomes" id="UP001164929"/>
    </source>
</evidence>
<reference evidence="1" key="1">
    <citation type="journal article" date="2023" name="Mol. Ecol. Resour.">
        <title>Chromosome-level genome assembly of a triploid poplar Populus alba 'Berolinensis'.</title>
        <authorList>
            <person name="Chen S."/>
            <person name="Yu Y."/>
            <person name="Wang X."/>
            <person name="Wang S."/>
            <person name="Zhang T."/>
            <person name="Zhou Y."/>
            <person name="He R."/>
            <person name="Meng N."/>
            <person name="Wang Y."/>
            <person name="Liu W."/>
            <person name="Liu Z."/>
            <person name="Liu J."/>
            <person name="Guo Q."/>
            <person name="Huang H."/>
            <person name="Sederoff R.R."/>
            <person name="Wang G."/>
            <person name="Qu G."/>
            <person name="Chen S."/>
        </authorList>
    </citation>
    <scope>NUCLEOTIDE SEQUENCE</scope>
    <source>
        <strain evidence="1">SC-2020</strain>
    </source>
</reference>
<organism evidence="1 2">
    <name type="scientific">Populus alba x Populus x berolinensis</name>
    <dbReference type="NCBI Taxonomy" id="444605"/>
    <lineage>
        <taxon>Eukaryota</taxon>
        <taxon>Viridiplantae</taxon>
        <taxon>Streptophyta</taxon>
        <taxon>Embryophyta</taxon>
        <taxon>Tracheophyta</taxon>
        <taxon>Spermatophyta</taxon>
        <taxon>Magnoliopsida</taxon>
        <taxon>eudicotyledons</taxon>
        <taxon>Gunneridae</taxon>
        <taxon>Pentapetalae</taxon>
        <taxon>rosids</taxon>
        <taxon>fabids</taxon>
        <taxon>Malpighiales</taxon>
        <taxon>Salicaceae</taxon>
        <taxon>Saliceae</taxon>
        <taxon>Populus</taxon>
    </lineage>
</organism>
<dbReference type="AlphaFoldDB" id="A0AAD6Q1I5"/>
<accession>A0AAD6Q1I5</accession>
<dbReference type="Proteomes" id="UP001164929">
    <property type="component" value="Chromosome 13"/>
</dbReference>
<protein>
    <submittedName>
        <fullName evidence="1">Uncharacterized protein</fullName>
    </submittedName>
</protein>